<protein>
    <submittedName>
        <fullName evidence="1">Uncharacterized protein</fullName>
    </submittedName>
</protein>
<dbReference type="Proteomes" id="UP000018951">
    <property type="component" value="Unassembled WGS sequence"/>
</dbReference>
<gene>
    <name evidence="1" type="ORF">P857_299</name>
</gene>
<accession>W2UZI7</accession>
<reference evidence="1 2" key="1">
    <citation type="journal article" date="2013" name="PLoS ONE">
        <title>Bacterial endosymbiosis in a chordate host: long-term co-evolution and conservation of secondary metabolism.</title>
        <authorList>
            <person name="Kwan J.C."/>
            <person name="Schmidt E.W."/>
        </authorList>
    </citation>
    <scope>NUCLEOTIDE SEQUENCE [LARGE SCALE GENOMIC DNA]</scope>
    <source>
        <strain evidence="2">L6</strain>
    </source>
</reference>
<proteinExistence type="predicted"/>
<dbReference type="AlphaFoldDB" id="W2UZI7"/>
<name>W2UZI7_9RICK</name>
<dbReference type="EMBL" id="AXCJ01000005">
    <property type="protein sequence ID" value="ETO91384.1"/>
    <property type="molecule type" value="Genomic_DNA"/>
</dbReference>
<dbReference type="STRING" id="1401685.P857_299"/>
<organism evidence="1 2">
    <name type="scientific">Candidatus Xenolissoclinum pacificiensis L6</name>
    <dbReference type="NCBI Taxonomy" id="1401685"/>
    <lineage>
        <taxon>Bacteria</taxon>
        <taxon>Pseudomonadati</taxon>
        <taxon>Pseudomonadota</taxon>
        <taxon>Alphaproteobacteria</taxon>
        <taxon>Rickettsiales</taxon>
        <taxon>Anaplasmataceae</taxon>
        <taxon>Candidatus Xenolissoclinum</taxon>
    </lineage>
</organism>
<sequence length="120" mass="13477">MEIISNMDVVDYLNVGELYFTDIVPDQMIQGFDGDDSIVLQNVENNVVVIDSEEMERDDFSDQYIILDECGVSFKFLSDVRGMLSDITSKCSESYTVGSINGLINLLYISVENCRCYGGK</sequence>
<comment type="caution">
    <text evidence="1">The sequence shown here is derived from an EMBL/GenBank/DDBJ whole genome shotgun (WGS) entry which is preliminary data.</text>
</comment>
<keyword evidence="2" id="KW-1185">Reference proteome</keyword>
<evidence type="ECO:0000313" key="1">
    <source>
        <dbReference type="EMBL" id="ETO91384.1"/>
    </source>
</evidence>
<evidence type="ECO:0000313" key="2">
    <source>
        <dbReference type="Proteomes" id="UP000018951"/>
    </source>
</evidence>